<sequence>MNKELEILNQKLVGEFISRFSFGDTWDIFIGNYSLSAHAIEFQEEKVIYDFLKNNYSEFKYSIDNEKVPKCTILASNLRKSITQINLDEMKNITLEFAEGSTMKILTNTKIVDWQWCLNKSGKDPYQDYEIACFWAGEIKLVE</sequence>
<reference evidence="1 2" key="1">
    <citation type="submission" date="2016-10" db="EMBL/GenBank/DDBJ databases">
        <authorList>
            <person name="de Groot N.N."/>
        </authorList>
    </citation>
    <scope>NUCLEOTIDE SEQUENCE [LARGE SCALE GENOMIC DNA]</scope>
    <source>
        <strain evidence="1 2">DSM 26000</strain>
    </source>
</reference>
<keyword evidence="2" id="KW-1185">Reference proteome</keyword>
<dbReference type="RefSeq" id="WP_090080454.1">
    <property type="nucleotide sequence ID" value="NZ_FOQT01000003.1"/>
</dbReference>
<dbReference type="AlphaFoldDB" id="A0A1I3H4T1"/>
<organism evidence="1 2">
    <name type="scientific">Halpernia frigidisoli</name>
    <dbReference type="NCBI Taxonomy" id="1125876"/>
    <lineage>
        <taxon>Bacteria</taxon>
        <taxon>Pseudomonadati</taxon>
        <taxon>Bacteroidota</taxon>
        <taxon>Flavobacteriia</taxon>
        <taxon>Flavobacteriales</taxon>
        <taxon>Weeksellaceae</taxon>
        <taxon>Chryseobacterium group</taxon>
        <taxon>Halpernia</taxon>
    </lineage>
</organism>
<proteinExistence type="predicted"/>
<protein>
    <submittedName>
        <fullName evidence="1">Uncharacterized protein</fullName>
    </submittedName>
</protein>
<evidence type="ECO:0000313" key="2">
    <source>
        <dbReference type="Proteomes" id="UP000198931"/>
    </source>
</evidence>
<evidence type="ECO:0000313" key="1">
    <source>
        <dbReference type="EMBL" id="SFI30592.1"/>
    </source>
</evidence>
<name>A0A1I3H4T1_9FLAO</name>
<dbReference type="Proteomes" id="UP000198931">
    <property type="component" value="Unassembled WGS sequence"/>
</dbReference>
<accession>A0A1I3H4T1</accession>
<gene>
    <name evidence="1" type="ORF">SAMN05443292_2184</name>
</gene>
<dbReference type="STRING" id="1125876.SAMN05443292_2184"/>
<dbReference type="OrthoDB" id="883219at2"/>
<dbReference type="EMBL" id="FOQT01000003">
    <property type="protein sequence ID" value="SFI30592.1"/>
    <property type="molecule type" value="Genomic_DNA"/>
</dbReference>